<dbReference type="RefSeq" id="WP_059351993.1">
    <property type="nucleotide sequence ID" value="NZ_LDYG01000053.1"/>
</dbReference>
<keyword evidence="1" id="KW-1133">Transmembrane helix</keyword>
<dbReference type="InterPro" id="IPR013486">
    <property type="entry name" value="SpoIID/LytB"/>
</dbReference>
<gene>
    <name evidence="3" type="ORF">Q75_16280</name>
</gene>
<feature type="transmembrane region" description="Helical" evidence="1">
    <location>
        <begin position="6"/>
        <end position="27"/>
    </location>
</feature>
<sequence length="336" mass="37338">MNQMKLILGIISAMLVVTFIIPTVLVLPFSEKSDSEQLDETQQTEKTTWSGLEGPVDVAVFRTASNTIEKLPLEQYIIGVVAAEMPADFEKEALKAQALAARTYIVNMLAIGAKDVPEGADVKDTIDYQVYKNVEELKTIWGSDYQWKLDKITEAVVETKGQIITYEGNPITATFFSTSNGQTENSEAYWSKEVPYLRSVESPWDEASPKFEEQKIITLKEFQDKLGITLPTDGSVGKITSRTPGNQVGELQIGDKSFTGKQVRDLLELNSADFTWVQKENHIVINTKGYGHGVGMSQYGANGMAKEGKSYKEIILHYYQGVEIVSSENILTALNR</sequence>
<dbReference type="InterPro" id="IPR051922">
    <property type="entry name" value="Bact_Sporulation_Assoc"/>
</dbReference>
<dbReference type="STRING" id="1150625.Q75_16280"/>
<organism evidence="3 4">
    <name type="scientific">Bacillus coahuilensis p1.1.43</name>
    <dbReference type="NCBI Taxonomy" id="1150625"/>
    <lineage>
        <taxon>Bacteria</taxon>
        <taxon>Bacillati</taxon>
        <taxon>Bacillota</taxon>
        <taxon>Bacilli</taxon>
        <taxon>Bacillales</taxon>
        <taxon>Bacillaceae</taxon>
        <taxon>Bacillus</taxon>
    </lineage>
</organism>
<evidence type="ECO:0000313" key="3">
    <source>
        <dbReference type="EMBL" id="KUP04143.1"/>
    </source>
</evidence>
<dbReference type="EMBL" id="LDYG01000053">
    <property type="protein sequence ID" value="KUP04143.1"/>
    <property type="molecule type" value="Genomic_DNA"/>
</dbReference>
<dbReference type="GO" id="GO:0030435">
    <property type="term" value="P:sporulation resulting in formation of a cellular spore"/>
    <property type="evidence" value="ECO:0007669"/>
    <property type="project" value="InterPro"/>
</dbReference>
<feature type="domain" description="Sporulation stage II protein D amidase enhancer LytB N-terminal" evidence="2">
    <location>
        <begin position="65"/>
        <end position="166"/>
    </location>
</feature>
<keyword evidence="4" id="KW-1185">Reference proteome</keyword>
<dbReference type="AlphaFoldDB" id="A0A147K478"/>
<reference evidence="3 4" key="1">
    <citation type="journal article" date="2016" name="Front. Microbiol.">
        <title>Microevolution Analysis of Bacillus coahuilensis Unveils Differences in Phosphorus Acquisition Strategies and Their Regulation.</title>
        <authorList>
            <person name="Gomez-Lunar Z."/>
            <person name="Hernandez-Gonzalez I."/>
            <person name="Rodriguez-Torres M.D."/>
            <person name="Souza V."/>
            <person name="Olmedo-Alvarez G."/>
        </authorList>
    </citation>
    <scope>NUCLEOTIDE SEQUENCE [LARGE SCALE GENOMIC DNA]</scope>
    <source>
        <strain evidence="4">p1.1.43</strain>
    </source>
</reference>
<dbReference type="PANTHER" id="PTHR30032:SF4">
    <property type="entry name" value="AMIDASE ENHANCER"/>
    <property type="match status" value="1"/>
</dbReference>
<proteinExistence type="predicted"/>
<dbReference type="NCBIfam" id="TIGR02669">
    <property type="entry name" value="SpoIID_LytB"/>
    <property type="match status" value="1"/>
</dbReference>
<keyword evidence="1" id="KW-0812">Transmembrane</keyword>
<dbReference type="GO" id="GO:0030288">
    <property type="term" value="C:outer membrane-bounded periplasmic space"/>
    <property type="evidence" value="ECO:0007669"/>
    <property type="project" value="TreeGrafter"/>
</dbReference>
<dbReference type="InterPro" id="IPR013693">
    <property type="entry name" value="SpoIID/LytB_N"/>
</dbReference>
<protein>
    <submittedName>
        <fullName evidence="3">Stage II sporulation protein D</fullName>
    </submittedName>
</protein>
<dbReference type="Proteomes" id="UP000074108">
    <property type="component" value="Unassembled WGS sequence"/>
</dbReference>
<accession>A0A147K478</accession>
<evidence type="ECO:0000313" key="4">
    <source>
        <dbReference type="Proteomes" id="UP000074108"/>
    </source>
</evidence>
<keyword evidence="1" id="KW-0472">Membrane</keyword>
<evidence type="ECO:0000259" key="2">
    <source>
        <dbReference type="Pfam" id="PF08486"/>
    </source>
</evidence>
<dbReference type="InterPro" id="IPR014225">
    <property type="entry name" value="Spore_II_D_firmicutes"/>
</dbReference>
<dbReference type="Pfam" id="PF08486">
    <property type="entry name" value="SpoIID"/>
    <property type="match status" value="1"/>
</dbReference>
<comment type="caution">
    <text evidence="3">The sequence shown here is derived from an EMBL/GenBank/DDBJ whole genome shotgun (WGS) entry which is preliminary data.</text>
</comment>
<dbReference type="PATRIC" id="fig|1150625.3.peg.3419"/>
<name>A0A147K478_9BACI</name>
<evidence type="ECO:0000256" key="1">
    <source>
        <dbReference type="SAM" id="Phobius"/>
    </source>
</evidence>
<dbReference type="PANTHER" id="PTHR30032">
    <property type="entry name" value="N-ACETYLMURAMOYL-L-ALANINE AMIDASE-RELATED"/>
    <property type="match status" value="1"/>
</dbReference>
<dbReference type="NCBIfam" id="TIGR02870">
    <property type="entry name" value="spore_II_D"/>
    <property type="match status" value="1"/>
</dbReference>
<dbReference type="OrthoDB" id="9794671at2"/>